<evidence type="ECO:0000313" key="6">
    <source>
        <dbReference type="EMBL" id="PPQ32311.1"/>
    </source>
</evidence>
<dbReference type="GO" id="GO:0008202">
    <property type="term" value="P:steroid metabolic process"/>
    <property type="evidence" value="ECO:0007669"/>
    <property type="project" value="UniProtKB-KW"/>
</dbReference>
<evidence type="ECO:0000313" key="7">
    <source>
        <dbReference type="Proteomes" id="UP000239724"/>
    </source>
</evidence>
<keyword evidence="3" id="KW-0520">NAD</keyword>
<proteinExistence type="inferred from homology"/>
<dbReference type="PRINTS" id="PR00080">
    <property type="entry name" value="SDRFAMILY"/>
</dbReference>
<dbReference type="GO" id="GO:0016491">
    <property type="term" value="F:oxidoreductase activity"/>
    <property type="evidence" value="ECO:0007669"/>
    <property type="project" value="UniProtKB-KW"/>
</dbReference>
<dbReference type="PANTHER" id="PTHR43180">
    <property type="entry name" value="3-OXOACYL-(ACYL-CARRIER-PROTEIN) REDUCTASE (AFU_ORTHOLOGUE AFUA_6G11210)"/>
    <property type="match status" value="1"/>
</dbReference>
<keyword evidence="4" id="KW-0443">Lipid metabolism</keyword>
<gene>
    <name evidence="6" type="ORF">CCS01_15840</name>
</gene>
<dbReference type="RefSeq" id="WP_104519804.1">
    <property type="nucleotide sequence ID" value="NZ_NHRY01000170.1"/>
</dbReference>
<evidence type="ECO:0000256" key="4">
    <source>
        <dbReference type="ARBA" id="ARBA00023098"/>
    </source>
</evidence>
<dbReference type="NCBIfam" id="NF005559">
    <property type="entry name" value="PRK07231.1"/>
    <property type="match status" value="1"/>
</dbReference>
<dbReference type="OrthoDB" id="7375193at2"/>
<dbReference type="AlphaFoldDB" id="A0A2S6NCK0"/>
<evidence type="ECO:0000256" key="5">
    <source>
        <dbReference type="ARBA" id="ARBA00023221"/>
    </source>
</evidence>
<dbReference type="SUPFAM" id="SSF51735">
    <property type="entry name" value="NAD(P)-binding Rossmann-fold domains"/>
    <property type="match status" value="1"/>
</dbReference>
<sequence>MRLKDKVAIVTGGAHGMGEAEARLFAREGAAVVIADVLAREGEAVAADIGASQGRARFVRTDVTSEADWQHLISATIAQFGRLDILVNNAGISGSAVGDADGLEGWERLMAVNARSVFLGTKLAAAAMIPNGRGSIVNISSIMGFVGGAESHPGYVASKGAVRLYTKAAAAKYGPSGVRVNSVHPGYMPPMLNATNQAMRASKIEATPLRRLGEPIEVAYGVLFLASDEASFVTGTELVIDGGYIAQ</sequence>
<dbReference type="Pfam" id="PF13561">
    <property type="entry name" value="adh_short_C2"/>
    <property type="match status" value="1"/>
</dbReference>
<dbReference type="PRINTS" id="PR00081">
    <property type="entry name" value="GDHRDH"/>
</dbReference>
<dbReference type="InterPro" id="IPR036291">
    <property type="entry name" value="NAD(P)-bd_dom_sf"/>
</dbReference>
<protein>
    <submittedName>
        <fullName evidence="6">Cyclopentanol dehydrogenase</fullName>
    </submittedName>
</protein>
<dbReference type="Gene3D" id="3.40.50.720">
    <property type="entry name" value="NAD(P)-binding Rossmann-like Domain"/>
    <property type="match status" value="1"/>
</dbReference>
<dbReference type="InterPro" id="IPR020904">
    <property type="entry name" value="Sc_DH/Rdtase_CS"/>
</dbReference>
<accession>A0A2S6NCK0</accession>
<evidence type="ECO:0000256" key="2">
    <source>
        <dbReference type="ARBA" id="ARBA00023002"/>
    </source>
</evidence>
<dbReference type="EMBL" id="NHRY01000170">
    <property type="protein sequence ID" value="PPQ32311.1"/>
    <property type="molecule type" value="Genomic_DNA"/>
</dbReference>
<dbReference type="InterPro" id="IPR002347">
    <property type="entry name" value="SDR_fam"/>
</dbReference>
<keyword evidence="7" id="KW-1185">Reference proteome</keyword>
<comment type="caution">
    <text evidence="6">The sequence shown here is derived from an EMBL/GenBank/DDBJ whole genome shotgun (WGS) entry which is preliminary data.</text>
</comment>
<organism evidence="6 7">
    <name type="scientific">Rhodopila globiformis</name>
    <name type="common">Rhodopseudomonas globiformis</name>
    <dbReference type="NCBI Taxonomy" id="1071"/>
    <lineage>
        <taxon>Bacteria</taxon>
        <taxon>Pseudomonadati</taxon>
        <taxon>Pseudomonadota</taxon>
        <taxon>Alphaproteobacteria</taxon>
        <taxon>Acetobacterales</taxon>
        <taxon>Acetobacteraceae</taxon>
        <taxon>Rhodopila</taxon>
    </lineage>
</organism>
<dbReference type="Proteomes" id="UP000239724">
    <property type="component" value="Unassembled WGS sequence"/>
</dbReference>
<dbReference type="PANTHER" id="PTHR43180:SF28">
    <property type="entry name" value="NAD(P)-BINDING ROSSMANN-FOLD SUPERFAMILY PROTEIN"/>
    <property type="match status" value="1"/>
</dbReference>
<comment type="similarity">
    <text evidence="1">Belongs to the short-chain dehydrogenases/reductases (SDR) family.</text>
</comment>
<evidence type="ECO:0000256" key="1">
    <source>
        <dbReference type="ARBA" id="ARBA00006484"/>
    </source>
</evidence>
<keyword evidence="2" id="KW-0560">Oxidoreductase</keyword>
<name>A0A2S6NCK0_RHOGL</name>
<evidence type="ECO:0000256" key="3">
    <source>
        <dbReference type="ARBA" id="ARBA00023027"/>
    </source>
</evidence>
<reference evidence="6 7" key="1">
    <citation type="journal article" date="2018" name="Arch. Microbiol.">
        <title>New insights into the metabolic potential of the phototrophic purple bacterium Rhodopila globiformis DSM 161(T) from its draft genome sequence and evidence for a vanadium-dependent nitrogenase.</title>
        <authorList>
            <person name="Imhoff J.F."/>
            <person name="Rahn T."/>
            <person name="Kunzel S."/>
            <person name="Neulinger S.C."/>
        </authorList>
    </citation>
    <scope>NUCLEOTIDE SEQUENCE [LARGE SCALE GENOMIC DNA]</scope>
    <source>
        <strain evidence="6 7">DSM 161</strain>
    </source>
</reference>
<keyword evidence="5" id="KW-0753">Steroid metabolism</keyword>
<dbReference type="PROSITE" id="PS00061">
    <property type="entry name" value="ADH_SHORT"/>
    <property type="match status" value="1"/>
</dbReference>
<dbReference type="FunFam" id="3.40.50.720:FF:000084">
    <property type="entry name" value="Short-chain dehydrogenase reductase"/>
    <property type="match status" value="1"/>
</dbReference>